<dbReference type="GO" id="GO:0140911">
    <property type="term" value="F:pore-forming activity"/>
    <property type="evidence" value="ECO:0007669"/>
    <property type="project" value="InterPro"/>
</dbReference>
<name>A0A5J6WIX4_MORMI</name>
<evidence type="ECO:0000256" key="5">
    <source>
        <dbReference type="ARBA" id="ARBA00022989"/>
    </source>
</evidence>
<evidence type="ECO:0000256" key="2">
    <source>
        <dbReference type="ARBA" id="ARBA00008488"/>
    </source>
</evidence>
<comment type="subcellular location">
    <subcellularLocation>
        <location evidence="1">Cell membrane</location>
        <topology evidence="1">Multi-pass membrane protein</topology>
    </subcellularLocation>
</comment>
<evidence type="ECO:0000256" key="3">
    <source>
        <dbReference type="ARBA" id="ARBA00022475"/>
    </source>
</evidence>
<feature type="binding site" evidence="7">
    <location>
        <position position="207"/>
    </location>
    <ligand>
        <name>Zn(2+)</name>
        <dbReference type="ChEBI" id="CHEBI:29105"/>
    </ligand>
</feature>
<feature type="transmembrane region" description="Helical" evidence="8">
    <location>
        <begin position="153"/>
        <end position="169"/>
    </location>
</feature>
<keyword evidence="6 8" id="KW-0472">Membrane</keyword>
<dbReference type="PANTHER" id="PTHR20855:SF3">
    <property type="entry name" value="LD03007P"/>
    <property type="match status" value="1"/>
</dbReference>
<feature type="binding site" evidence="7">
    <location>
        <position position="85"/>
    </location>
    <ligand>
        <name>Zn(2+)</name>
        <dbReference type="ChEBI" id="CHEBI:29105"/>
    </ligand>
</feature>
<feature type="transmembrane region" description="Helical" evidence="8">
    <location>
        <begin position="38"/>
        <end position="57"/>
    </location>
</feature>
<dbReference type="Proteomes" id="UP000327424">
    <property type="component" value="Chromosome"/>
</dbReference>
<feature type="transmembrane region" description="Helical" evidence="8">
    <location>
        <begin position="208"/>
        <end position="229"/>
    </location>
</feature>
<dbReference type="GO" id="GO:0005886">
    <property type="term" value="C:plasma membrane"/>
    <property type="evidence" value="ECO:0007669"/>
    <property type="project" value="UniProtKB-SubCell"/>
</dbReference>
<dbReference type="InterPro" id="IPR004254">
    <property type="entry name" value="AdipoR/HlyIII-related"/>
</dbReference>
<feature type="transmembrane region" description="Helical" evidence="8">
    <location>
        <begin position="69"/>
        <end position="87"/>
    </location>
</feature>
<gene>
    <name evidence="9" type="ORF">FR932_02305</name>
</gene>
<dbReference type="OrthoDB" id="9813689at2"/>
<evidence type="ECO:0000256" key="6">
    <source>
        <dbReference type="ARBA" id="ARBA00023136"/>
    </source>
</evidence>
<keyword evidence="7" id="KW-0862">Zinc</keyword>
<dbReference type="PANTHER" id="PTHR20855">
    <property type="entry name" value="ADIPOR/PROGESTIN RECEPTOR-RELATED"/>
    <property type="match status" value="1"/>
</dbReference>
<feature type="binding site" evidence="7">
    <location>
        <position position="211"/>
    </location>
    <ligand>
        <name>Zn(2+)</name>
        <dbReference type="ChEBI" id="CHEBI:29105"/>
    </ligand>
</feature>
<proteinExistence type="inferred from homology"/>
<feature type="transmembrane region" description="Helical" evidence="8">
    <location>
        <begin position="124"/>
        <end position="146"/>
    </location>
</feature>
<dbReference type="NCBIfam" id="TIGR01065">
    <property type="entry name" value="hlyIII"/>
    <property type="match status" value="1"/>
</dbReference>
<keyword evidence="5 8" id="KW-1133">Transmembrane helix</keyword>
<keyword evidence="3" id="KW-1003">Cell membrane</keyword>
<evidence type="ECO:0000256" key="8">
    <source>
        <dbReference type="SAM" id="Phobius"/>
    </source>
</evidence>
<keyword evidence="7" id="KW-0479">Metal-binding</keyword>
<accession>A0A5J6WIX4</accession>
<keyword evidence="4 8" id="KW-0812">Transmembrane</keyword>
<feature type="transmembrane region" description="Helical" evidence="8">
    <location>
        <begin position="181"/>
        <end position="199"/>
    </location>
</feature>
<feature type="transmembrane region" description="Helical" evidence="8">
    <location>
        <begin position="99"/>
        <end position="118"/>
    </location>
</feature>
<comment type="similarity">
    <text evidence="2">Belongs to the UPF0073 (Hly-III) family.</text>
</comment>
<sequence length="234" mass="25797">MSQSATAITSPTAIIATADTVTAPYSVKEEAANTWSHLLGALLSIAALIALLIPSIAQADPWRIASFSIYGISMFLLFFASSAYHYATNPAIKAKLKTLDHCAIFLLIAGTYTPLLLIELRGTLGWSIFAIVWSMAIFGIIAKLYWAERFKKISLFFYLIMGWLIVFAGDELLGKLDTGALYWLFAGGLAYSIGAIFYANKRIPYNHAIWHIFVLLGSACHFVTIYLYVLPANH</sequence>
<dbReference type="AlphaFoldDB" id="A0A5J6WIX4"/>
<evidence type="ECO:0000313" key="9">
    <source>
        <dbReference type="EMBL" id="QFI36745.1"/>
    </source>
</evidence>
<keyword evidence="10" id="KW-1185">Reference proteome</keyword>
<reference evidence="9 10" key="1">
    <citation type="submission" date="2019-09" db="EMBL/GenBank/DDBJ databases">
        <title>Hybrid Assembly of the complete Genome of the Deep-Sea Bacterium Moritella marina from long Nanopore and Illumina reads.</title>
        <authorList>
            <person name="Magin S."/>
            <person name="Georgoulis A."/>
            <person name="Papadimitriou K."/>
            <person name="Iliakis G."/>
            <person name="Vorgias C.E."/>
        </authorList>
    </citation>
    <scope>NUCLEOTIDE SEQUENCE [LARGE SCALE GENOMIC DNA]</scope>
    <source>
        <strain evidence="9 10">MP-1</strain>
    </source>
</reference>
<evidence type="ECO:0000256" key="7">
    <source>
        <dbReference type="PIRSR" id="PIRSR604254-1"/>
    </source>
</evidence>
<protein>
    <submittedName>
        <fullName evidence="9">Hemolysin III family protein</fullName>
    </submittedName>
</protein>
<dbReference type="GO" id="GO:0046872">
    <property type="term" value="F:metal ion binding"/>
    <property type="evidence" value="ECO:0007669"/>
    <property type="project" value="UniProtKB-KW"/>
</dbReference>
<evidence type="ECO:0000256" key="1">
    <source>
        <dbReference type="ARBA" id="ARBA00004651"/>
    </source>
</evidence>
<dbReference type="RefSeq" id="WP_019441978.1">
    <property type="nucleotide sequence ID" value="NZ_ALOE01000023.1"/>
</dbReference>
<dbReference type="InterPro" id="IPR005744">
    <property type="entry name" value="Hy-lIII"/>
</dbReference>
<dbReference type="EMBL" id="CP044399">
    <property type="protein sequence ID" value="QFI36745.1"/>
    <property type="molecule type" value="Genomic_DNA"/>
</dbReference>
<dbReference type="KEGG" id="mmaa:FR932_02305"/>
<evidence type="ECO:0000256" key="4">
    <source>
        <dbReference type="ARBA" id="ARBA00022692"/>
    </source>
</evidence>
<dbReference type="Pfam" id="PF03006">
    <property type="entry name" value="HlyIII"/>
    <property type="match status" value="1"/>
</dbReference>
<organism evidence="9 10">
    <name type="scientific">Moritella marina ATCC 15381</name>
    <dbReference type="NCBI Taxonomy" id="1202962"/>
    <lineage>
        <taxon>Bacteria</taxon>
        <taxon>Pseudomonadati</taxon>
        <taxon>Pseudomonadota</taxon>
        <taxon>Gammaproteobacteria</taxon>
        <taxon>Alteromonadales</taxon>
        <taxon>Moritellaceae</taxon>
        <taxon>Moritella</taxon>
    </lineage>
</organism>
<evidence type="ECO:0000313" key="10">
    <source>
        <dbReference type="Proteomes" id="UP000327424"/>
    </source>
</evidence>